<proteinExistence type="predicted"/>
<evidence type="ECO:0000313" key="2">
    <source>
        <dbReference type="Proteomes" id="UP001338582"/>
    </source>
</evidence>
<dbReference type="Pfam" id="PF08538">
    <property type="entry name" value="DUF1749"/>
    <property type="match status" value="1"/>
</dbReference>
<dbReference type="Proteomes" id="UP001338582">
    <property type="component" value="Chromosome 1"/>
</dbReference>
<dbReference type="GeneID" id="88171135"/>
<dbReference type="InterPro" id="IPR013744">
    <property type="entry name" value="SidJ"/>
</dbReference>
<dbReference type="PANTHER" id="PTHR31591">
    <property type="entry name" value="UPF0613 PROTEIN PB24D3.06C"/>
    <property type="match status" value="1"/>
</dbReference>
<dbReference type="SUPFAM" id="SSF53474">
    <property type="entry name" value="alpha/beta-Hydrolases"/>
    <property type="match status" value="1"/>
</dbReference>
<evidence type="ECO:0000313" key="1">
    <source>
        <dbReference type="EMBL" id="WPK22847.1"/>
    </source>
</evidence>
<dbReference type="InterPro" id="IPR029058">
    <property type="entry name" value="AB_hydrolase_fold"/>
</dbReference>
<protein>
    <submittedName>
        <fullName evidence="1">Uncharacterized protein</fullName>
    </submittedName>
</protein>
<reference evidence="1 2" key="1">
    <citation type="submission" date="2023-10" db="EMBL/GenBank/DDBJ databases">
        <title>Draft Genome Sequence of Candida saopaulonensis from a very Premature Infant with Sepsis.</title>
        <authorList>
            <person name="Ning Y."/>
            <person name="Dai R."/>
            <person name="Xiao M."/>
            <person name="Xu Y."/>
            <person name="Yan Q."/>
            <person name="Zhang L."/>
        </authorList>
    </citation>
    <scope>NUCLEOTIDE SEQUENCE [LARGE SCALE GENOMIC DNA]</scope>
    <source>
        <strain evidence="1 2">19XY460</strain>
    </source>
</reference>
<dbReference type="EMBL" id="CP138894">
    <property type="protein sequence ID" value="WPK22847.1"/>
    <property type="molecule type" value="Genomic_DNA"/>
</dbReference>
<dbReference type="PANTHER" id="PTHR31591:SF1">
    <property type="entry name" value="UPF0613 PROTEIN PB24D3.06C"/>
    <property type="match status" value="1"/>
</dbReference>
<dbReference type="Gene3D" id="3.40.50.1820">
    <property type="entry name" value="alpha/beta hydrolase"/>
    <property type="match status" value="1"/>
</dbReference>
<accession>A0AAX4H2S5</accession>
<sequence length="297" mass="32575">MNDVVIHRYYKSLTAIEFGQKSDTPQNFLIFIGGLGDGFLTVPYVPDLAQGIEGKFGRNWTVVQALISSSYQGYGTGSLKRDVRELSQLVKYLRTKRGTKDSKVVLMGHSTGCQDTIEYLSKLSNEEGFDSIFELNGGILQAPVSDSEAVLDNDKIAGYLELAKTLIDEGKPDELLPLEVLNTFFGAPFSAYRFYSLASKRGDDDYFSSYLTDEDHLKSFGRIKSPILVLYSGKDQFVPASVDKAALLQTWKACTKAEIWSPHSGIVKGANHNIGRGSDQGAVTEAVSKVVAFLGNI</sequence>
<dbReference type="RefSeq" id="XP_062875234.1">
    <property type="nucleotide sequence ID" value="XM_063019164.1"/>
</dbReference>
<name>A0AAX4H2S5_9ASCO</name>
<keyword evidence="2" id="KW-1185">Reference proteome</keyword>
<gene>
    <name evidence="1" type="ORF">PUMCH_000066</name>
</gene>
<dbReference type="KEGG" id="asau:88171135"/>
<organism evidence="1 2">
    <name type="scientific">Australozyma saopauloensis</name>
    <dbReference type="NCBI Taxonomy" id="291208"/>
    <lineage>
        <taxon>Eukaryota</taxon>
        <taxon>Fungi</taxon>
        <taxon>Dikarya</taxon>
        <taxon>Ascomycota</taxon>
        <taxon>Saccharomycotina</taxon>
        <taxon>Pichiomycetes</taxon>
        <taxon>Metschnikowiaceae</taxon>
        <taxon>Australozyma</taxon>
    </lineage>
</organism>
<dbReference type="AlphaFoldDB" id="A0AAX4H2S5"/>